<feature type="region of interest" description="Disordered" evidence="1">
    <location>
        <begin position="205"/>
        <end position="233"/>
    </location>
</feature>
<feature type="compositionally biased region" description="Basic and acidic residues" evidence="1">
    <location>
        <begin position="11"/>
        <end position="25"/>
    </location>
</feature>
<organism evidence="2 3">
    <name type="scientific">Ambrosia artemisiifolia</name>
    <name type="common">Common ragweed</name>
    <dbReference type="NCBI Taxonomy" id="4212"/>
    <lineage>
        <taxon>Eukaryota</taxon>
        <taxon>Viridiplantae</taxon>
        <taxon>Streptophyta</taxon>
        <taxon>Embryophyta</taxon>
        <taxon>Tracheophyta</taxon>
        <taxon>Spermatophyta</taxon>
        <taxon>Magnoliopsida</taxon>
        <taxon>eudicotyledons</taxon>
        <taxon>Gunneridae</taxon>
        <taxon>Pentapetalae</taxon>
        <taxon>asterids</taxon>
        <taxon>campanulids</taxon>
        <taxon>Asterales</taxon>
        <taxon>Asteraceae</taxon>
        <taxon>Asteroideae</taxon>
        <taxon>Heliantheae alliance</taxon>
        <taxon>Heliantheae</taxon>
        <taxon>Ambrosia</taxon>
    </lineage>
</organism>
<gene>
    <name evidence="2" type="ORF">M8C21_004848</name>
</gene>
<feature type="region of interest" description="Disordered" evidence="1">
    <location>
        <begin position="113"/>
        <end position="161"/>
    </location>
</feature>
<keyword evidence="3" id="KW-1185">Reference proteome</keyword>
<sequence length="233" mass="26412">MARISKTSPFRPREQPESRSNTEGEKQDEEEESSSSSSTTSSNNLEINTQDKKQEKAMGKRPVQAKKGKRKPTAYEMISGPERAKRFVTKRGRGKPVAYTARLWSKHHPWIDVPTQNQNAEQKPKSTQDKMQGKRQMQAKGNVNKRGRETSTAYTIRSPQKKVDMRVSTMFELPSGDPKLKEADEVFQSSETDSDEVCKRIKIERRDVDDDTDNDGRRAGTHGDLTSLGLEIV</sequence>
<dbReference type="EMBL" id="JAMZMK010010265">
    <property type="protein sequence ID" value="KAI7732276.1"/>
    <property type="molecule type" value="Genomic_DNA"/>
</dbReference>
<feature type="region of interest" description="Disordered" evidence="1">
    <location>
        <begin position="1"/>
        <end position="93"/>
    </location>
</feature>
<feature type="compositionally biased region" description="Basic and acidic residues" evidence="1">
    <location>
        <begin position="122"/>
        <end position="132"/>
    </location>
</feature>
<feature type="non-terminal residue" evidence="2">
    <location>
        <position position="1"/>
    </location>
</feature>
<proteinExistence type="predicted"/>
<feature type="compositionally biased region" description="Basic and acidic residues" evidence="1">
    <location>
        <begin position="49"/>
        <end position="58"/>
    </location>
</feature>
<reference evidence="2" key="1">
    <citation type="submission" date="2022-06" db="EMBL/GenBank/DDBJ databases">
        <title>Uncovering the hologenomic basis of an extraordinary plant invasion.</title>
        <authorList>
            <person name="Bieker V.C."/>
            <person name="Martin M.D."/>
            <person name="Gilbert T."/>
            <person name="Hodgins K."/>
            <person name="Battlay P."/>
            <person name="Petersen B."/>
            <person name="Wilson J."/>
        </authorList>
    </citation>
    <scope>NUCLEOTIDE SEQUENCE</scope>
    <source>
        <strain evidence="2">AA19_3_7</strain>
        <tissue evidence="2">Leaf</tissue>
    </source>
</reference>
<accession>A0AAD5C1G7</accession>
<feature type="compositionally biased region" description="Basic and acidic residues" evidence="1">
    <location>
        <begin position="205"/>
        <end position="218"/>
    </location>
</feature>
<comment type="caution">
    <text evidence="2">The sequence shown here is derived from an EMBL/GenBank/DDBJ whole genome shotgun (WGS) entry which is preliminary data.</text>
</comment>
<evidence type="ECO:0000313" key="2">
    <source>
        <dbReference type="EMBL" id="KAI7732276.1"/>
    </source>
</evidence>
<protein>
    <submittedName>
        <fullName evidence="2">Uncharacterized protein</fullName>
    </submittedName>
</protein>
<evidence type="ECO:0000313" key="3">
    <source>
        <dbReference type="Proteomes" id="UP001206925"/>
    </source>
</evidence>
<dbReference type="Proteomes" id="UP001206925">
    <property type="component" value="Unassembled WGS sequence"/>
</dbReference>
<dbReference type="AlphaFoldDB" id="A0AAD5C1G7"/>
<evidence type="ECO:0000256" key="1">
    <source>
        <dbReference type="SAM" id="MobiDB-lite"/>
    </source>
</evidence>
<name>A0AAD5C1G7_AMBAR</name>
<feature type="compositionally biased region" description="Basic residues" evidence="1">
    <location>
        <begin position="63"/>
        <end position="72"/>
    </location>
</feature>